<dbReference type="PANTHER" id="PTHR33434:SF3">
    <property type="entry name" value="DEGV DOMAIN-CONTAINING PROTEIN YITS"/>
    <property type="match status" value="1"/>
</dbReference>
<comment type="function">
    <text evidence="1">May bind long-chain fatty acids, such as palmitate, and may play a role in lipid transport or fatty acid metabolism.</text>
</comment>
<dbReference type="Pfam" id="PF02645">
    <property type="entry name" value="DegV"/>
    <property type="match status" value="1"/>
</dbReference>
<name>A0A1T4WQE2_9CLOT</name>
<keyword evidence="4" id="KW-1185">Reference proteome</keyword>
<dbReference type="NCBIfam" id="TIGR00762">
    <property type="entry name" value="DegV"/>
    <property type="match status" value="1"/>
</dbReference>
<dbReference type="SUPFAM" id="SSF82549">
    <property type="entry name" value="DAK1/DegV-like"/>
    <property type="match status" value="1"/>
</dbReference>
<evidence type="ECO:0000313" key="4">
    <source>
        <dbReference type="Proteomes" id="UP000190105"/>
    </source>
</evidence>
<dbReference type="InterPro" id="IPR050270">
    <property type="entry name" value="DegV_domain_contain"/>
</dbReference>
<dbReference type="Gene3D" id="3.30.1180.10">
    <property type="match status" value="1"/>
</dbReference>
<dbReference type="InterPro" id="IPR003797">
    <property type="entry name" value="DegV"/>
</dbReference>
<evidence type="ECO:0000313" key="3">
    <source>
        <dbReference type="EMBL" id="SKA79536.1"/>
    </source>
</evidence>
<dbReference type="EMBL" id="FUYH01000003">
    <property type="protein sequence ID" value="SKA79536.1"/>
    <property type="molecule type" value="Genomic_DNA"/>
</dbReference>
<gene>
    <name evidence="3" type="ORF">SAMN05443428_10384</name>
</gene>
<reference evidence="4" key="1">
    <citation type="submission" date="2017-02" db="EMBL/GenBank/DDBJ databases">
        <authorList>
            <person name="Varghese N."/>
            <person name="Submissions S."/>
        </authorList>
    </citation>
    <scope>NUCLEOTIDE SEQUENCE [LARGE SCALE GENOMIC DNA]</scope>
    <source>
        <strain evidence="4">USBA 833</strain>
    </source>
</reference>
<protein>
    <submittedName>
        <fullName evidence="3">EDD domain protein, DegV family</fullName>
    </submittedName>
</protein>
<sequence>MEKIIIFADSACDLDLDYLDELGVHMIPMIVNFGDEEYKDRVTITTKEFYEKLDTFKGLPKTSQIPLAVFTEEFKKYLDEGYYIISICFSSRLSGTYQSACVAKDLIGSDNITVIDSKGASVGYGLMVREAALMVKEGKNKEEIIDRVIYMRDRMEHIFAVGHLDMLKKGGRISTSQAVIGTLLNVKPILQFDDGYIVPYDKVRGEKAVIKKIIDTMKERGFEIENQVIGMNFARETELCMQIKEEIEKTFGVKEFVISEIGAAIGSHVGSGTTSVFFLRK</sequence>
<organism evidence="3 4">
    <name type="scientific">Caloramator quimbayensis</name>
    <dbReference type="NCBI Taxonomy" id="1147123"/>
    <lineage>
        <taxon>Bacteria</taxon>
        <taxon>Bacillati</taxon>
        <taxon>Bacillota</taxon>
        <taxon>Clostridia</taxon>
        <taxon>Eubacteriales</taxon>
        <taxon>Clostridiaceae</taxon>
        <taxon>Caloramator</taxon>
    </lineage>
</organism>
<evidence type="ECO:0000256" key="1">
    <source>
        <dbReference type="ARBA" id="ARBA00003238"/>
    </source>
</evidence>
<dbReference type="PROSITE" id="PS51482">
    <property type="entry name" value="DEGV"/>
    <property type="match status" value="1"/>
</dbReference>
<dbReference type="STRING" id="1147123.SAMN05443428_10384"/>
<accession>A0A1T4WQE2</accession>
<dbReference type="RefSeq" id="WP_179122165.1">
    <property type="nucleotide sequence ID" value="NZ_FUYH01000003.1"/>
</dbReference>
<keyword evidence="2" id="KW-0446">Lipid-binding</keyword>
<proteinExistence type="predicted"/>
<dbReference type="InterPro" id="IPR043168">
    <property type="entry name" value="DegV_C"/>
</dbReference>
<dbReference type="Proteomes" id="UP000190105">
    <property type="component" value="Unassembled WGS sequence"/>
</dbReference>
<dbReference type="GO" id="GO:0008289">
    <property type="term" value="F:lipid binding"/>
    <property type="evidence" value="ECO:0007669"/>
    <property type="project" value="UniProtKB-KW"/>
</dbReference>
<dbReference type="PANTHER" id="PTHR33434">
    <property type="entry name" value="DEGV DOMAIN-CONTAINING PROTEIN DR_1986-RELATED"/>
    <property type="match status" value="1"/>
</dbReference>
<dbReference type="AlphaFoldDB" id="A0A1T4WQE2"/>
<dbReference type="Gene3D" id="3.40.50.10170">
    <property type="match status" value="1"/>
</dbReference>
<evidence type="ECO:0000256" key="2">
    <source>
        <dbReference type="ARBA" id="ARBA00023121"/>
    </source>
</evidence>